<comment type="caution">
    <text evidence="2">The sequence shown here is derived from an EMBL/GenBank/DDBJ whole genome shotgun (WGS) entry which is preliminary data.</text>
</comment>
<evidence type="ECO:0000256" key="1">
    <source>
        <dbReference type="SAM" id="Phobius"/>
    </source>
</evidence>
<keyword evidence="3" id="KW-1185">Reference proteome</keyword>
<proteinExistence type="predicted"/>
<keyword evidence="1" id="KW-0472">Membrane</keyword>
<dbReference type="RefSeq" id="WP_105302408.1">
    <property type="nucleotide sequence ID" value="NZ_JAQXPC010000075.1"/>
</dbReference>
<dbReference type="AlphaFoldDB" id="A0A7X2NUE4"/>
<organism evidence="2 3">
    <name type="scientific">Stecheria intestinalis</name>
    <dbReference type="NCBI Taxonomy" id="2606630"/>
    <lineage>
        <taxon>Bacteria</taxon>
        <taxon>Bacillati</taxon>
        <taxon>Bacillota</taxon>
        <taxon>Erysipelotrichia</taxon>
        <taxon>Erysipelotrichales</taxon>
        <taxon>Erysipelotrichaceae</taxon>
        <taxon>Stecheria</taxon>
    </lineage>
</organism>
<keyword evidence="1" id="KW-0812">Transmembrane</keyword>
<protein>
    <submittedName>
        <fullName evidence="2">Uncharacterized protein</fullName>
    </submittedName>
</protein>
<dbReference type="Proteomes" id="UP000461880">
    <property type="component" value="Unassembled WGS sequence"/>
</dbReference>
<evidence type="ECO:0000313" key="3">
    <source>
        <dbReference type="Proteomes" id="UP000461880"/>
    </source>
</evidence>
<feature type="transmembrane region" description="Helical" evidence="1">
    <location>
        <begin position="44"/>
        <end position="63"/>
    </location>
</feature>
<reference evidence="2 3" key="1">
    <citation type="submission" date="2019-08" db="EMBL/GenBank/DDBJ databases">
        <title>In-depth cultivation of the pig gut microbiome towards novel bacterial diversity and tailored functional studies.</title>
        <authorList>
            <person name="Wylensek D."/>
            <person name="Hitch T.C.A."/>
            <person name="Clavel T."/>
        </authorList>
    </citation>
    <scope>NUCLEOTIDE SEQUENCE [LARGE SCALE GENOMIC DNA]</scope>
    <source>
        <strain evidence="2 3">Oil+RF-744-GAM-WT-6</strain>
    </source>
</reference>
<dbReference type="EMBL" id="VUMN01000042">
    <property type="protein sequence ID" value="MSS59668.1"/>
    <property type="molecule type" value="Genomic_DNA"/>
</dbReference>
<evidence type="ECO:0000313" key="2">
    <source>
        <dbReference type="EMBL" id="MSS59668.1"/>
    </source>
</evidence>
<accession>A0A7X2NUE4</accession>
<sequence>MEDREYVRRNEDRDLDDRDMVREEEILAQDNVKRHTGGFQVVNTIVRCLLLIAVVFVLINLLIRAFA</sequence>
<name>A0A7X2NUE4_9FIRM</name>
<gene>
    <name evidence="2" type="ORF">FYJ51_12265</name>
</gene>
<keyword evidence="1" id="KW-1133">Transmembrane helix</keyword>